<keyword evidence="2 3" id="KW-0808">Transferase</keyword>
<evidence type="ECO:0000259" key="4">
    <source>
        <dbReference type="PROSITE" id="PS50970"/>
    </source>
</evidence>
<accession>A0A7C9IP79</accession>
<evidence type="ECO:0000313" key="5">
    <source>
        <dbReference type="EMBL" id="MXQ06683.1"/>
    </source>
</evidence>
<evidence type="ECO:0000256" key="2">
    <source>
        <dbReference type="ARBA" id="ARBA00022679"/>
    </source>
</evidence>
<dbReference type="PANTHER" id="PTHR11103:SF18">
    <property type="entry name" value="SLR1189 PROTEIN"/>
    <property type="match status" value="1"/>
</dbReference>
<dbReference type="Gene3D" id="3.20.20.330">
    <property type="entry name" value="Homocysteine-binding-like domain"/>
    <property type="match status" value="1"/>
</dbReference>
<feature type="binding site" evidence="3">
    <location>
        <position position="294"/>
    </location>
    <ligand>
        <name>Zn(2+)</name>
        <dbReference type="ChEBI" id="CHEBI:29105"/>
    </ligand>
</feature>
<dbReference type="AlphaFoldDB" id="A0A7C9IP79"/>
<dbReference type="PANTHER" id="PTHR11103">
    <property type="entry name" value="SLR1189 PROTEIN"/>
    <property type="match status" value="1"/>
</dbReference>
<sequence length="316" mass="34284">MTGNGRLPQLDGRHMTCGGGFETWLQYVDGFELRHFCAFELLNDPRGRDCLADYHRKLVEAAVGNGFGVINEGLHYRASRDWGELIGFSREALEEINIRGIEFYRDFAREYESPETPMLVGGVIGPRGDAYNVGRTPDAAEAEEYHAEQIATFKKAGADIVTAATFSSVEEAIGLSRAAKAAGMPVVISFFVARGGRLKGGESLEEAIGKVDAATGNAPAYYMINCTHPTEFTPGLDDGAWTRRLGGFMPNAVAMETLDLCKLGHLEDGDPEELGGQMAELARRFPHINVWGGCCGTDGRHIGEITRQVAGARAHV</sequence>
<keyword evidence="3" id="KW-0862">Zinc</keyword>
<dbReference type="PROSITE" id="PS50970">
    <property type="entry name" value="HCY"/>
    <property type="match status" value="1"/>
</dbReference>
<keyword evidence="1 3" id="KW-0489">Methyltransferase</keyword>
<reference evidence="5 6" key="1">
    <citation type="submission" date="2019-12" db="EMBL/GenBank/DDBJ databases">
        <authorList>
            <person name="Lee S.D."/>
        </authorList>
    </citation>
    <scope>NUCLEOTIDE SEQUENCE [LARGE SCALE GENOMIC DNA]</scope>
    <source>
        <strain evidence="5 6">GH1-50</strain>
    </source>
</reference>
<dbReference type="SUPFAM" id="SSF82282">
    <property type="entry name" value="Homocysteine S-methyltransferase"/>
    <property type="match status" value="1"/>
</dbReference>
<comment type="caution">
    <text evidence="5">The sequence shown here is derived from an EMBL/GenBank/DDBJ whole genome shotgun (WGS) entry which is preliminary data.</text>
</comment>
<feature type="binding site" evidence="3">
    <location>
        <position position="295"/>
    </location>
    <ligand>
        <name>Zn(2+)</name>
        <dbReference type="ChEBI" id="CHEBI:29105"/>
    </ligand>
</feature>
<dbReference type="GO" id="GO:0046872">
    <property type="term" value="F:metal ion binding"/>
    <property type="evidence" value="ECO:0007669"/>
    <property type="project" value="UniProtKB-KW"/>
</dbReference>
<dbReference type="Proteomes" id="UP000480350">
    <property type="component" value="Unassembled WGS sequence"/>
</dbReference>
<feature type="binding site" evidence="3">
    <location>
        <position position="226"/>
    </location>
    <ligand>
        <name>Zn(2+)</name>
        <dbReference type="ChEBI" id="CHEBI:29105"/>
    </ligand>
</feature>
<name>A0A7C9IP79_9RHOB</name>
<proteinExistence type="predicted"/>
<keyword evidence="6" id="KW-1185">Reference proteome</keyword>
<evidence type="ECO:0000256" key="1">
    <source>
        <dbReference type="ARBA" id="ARBA00022603"/>
    </source>
</evidence>
<organism evidence="5 6">
    <name type="scientific">Kangsaoukella pontilimi</name>
    <dbReference type="NCBI Taxonomy" id="2691042"/>
    <lineage>
        <taxon>Bacteria</taxon>
        <taxon>Pseudomonadati</taxon>
        <taxon>Pseudomonadota</taxon>
        <taxon>Alphaproteobacteria</taxon>
        <taxon>Rhodobacterales</taxon>
        <taxon>Paracoccaceae</taxon>
        <taxon>Kangsaoukella</taxon>
    </lineage>
</organism>
<reference evidence="5 6" key="2">
    <citation type="submission" date="2020-03" db="EMBL/GenBank/DDBJ databases">
        <title>Kangsaoukella pontilimi gen. nov., sp. nov., a new member of the family Rhodobacteraceae isolated from a tidal mudflat.</title>
        <authorList>
            <person name="Kim I.S."/>
        </authorList>
    </citation>
    <scope>NUCLEOTIDE SEQUENCE [LARGE SCALE GENOMIC DNA]</scope>
    <source>
        <strain evidence="5 6">GH1-50</strain>
    </source>
</reference>
<dbReference type="GO" id="GO:0008168">
    <property type="term" value="F:methyltransferase activity"/>
    <property type="evidence" value="ECO:0007669"/>
    <property type="project" value="UniProtKB-UniRule"/>
</dbReference>
<dbReference type="EMBL" id="WUPT01000001">
    <property type="protein sequence ID" value="MXQ06683.1"/>
    <property type="molecule type" value="Genomic_DNA"/>
</dbReference>
<comment type="cofactor">
    <cofactor evidence="3">
        <name>Zn(2+)</name>
        <dbReference type="ChEBI" id="CHEBI:29105"/>
    </cofactor>
</comment>
<keyword evidence="3" id="KW-0479">Metal-binding</keyword>
<gene>
    <name evidence="5" type="ORF">GQ651_02370</name>
</gene>
<evidence type="ECO:0000313" key="6">
    <source>
        <dbReference type="Proteomes" id="UP000480350"/>
    </source>
</evidence>
<dbReference type="InterPro" id="IPR036589">
    <property type="entry name" value="HCY_dom_sf"/>
</dbReference>
<dbReference type="RefSeq" id="WP_160762608.1">
    <property type="nucleotide sequence ID" value="NZ_WUPT01000001.1"/>
</dbReference>
<protein>
    <submittedName>
        <fullName evidence="5">Homocysteine S-methyltransferase family protein</fullName>
    </submittedName>
</protein>
<dbReference type="GO" id="GO:0032259">
    <property type="term" value="P:methylation"/>
    <property type="evidence" value="ECO:0007669"/>
    <property type="project" value="UniProtKB-KW"/>
</dbReference>
<dbReference type="Pfam" id="PF02574">
    <property type="entry name" value="S-methyl_trans"/>
    <property type="match status" value="1"/>
</dbReference>
<feature type="domain" description="Hcy-binding" evidence="4">
    <location>
        <begin position="3"/>
        <end position="309"/>
    </location>
</feature>
<dbReference type="InterPro" id="IPR003726">
    <property type="entry name" value="HCY_dom"/>
</dbReference>
<evidence type="ECO:0000256" key="3">
    <source>
        <dbReference type="PROSITE-ProRule" id="PRU00333"/>
    </source>
</evidence>